<protein>
    <submittedName>
        <fullName evidence="1">Uncharacterized protein</fullName>
    </submittedName>
</protein>
<sequence>MTHDIHSRETLETGLKLGQILSDSLARESFVADPAASLPEAGLSSDMTVYADTADTVHLVVPAGIDASRLAKGDDAYLEELGRQALGACLYEDLPK</sequence>
<organism evidence="1 2">
    <name type="scientific">Roseibium aggregatum</name>
    <dbReference type="NCBI Taxonomy" id="187304"/>
    <lineage>
        <taxon>Bacteria</taxon>
        <taxon>Pseudomonadati</taxon>
        <taxon>Pseudomonadota</taxon>
        <taxon>Alphaproteobacteria</taxon>
        <taxon>Hyphomicrobiales</taxon>
        <taxon>Stappiaceae</taxon>
        <taxon>Roseibium</taxon>
    </lineage>
</organism>
<gene>
    <name evidence="1" type="ORF">HK439_21470</name>
</gene>
<dbReference type="EMBL" id="JABFCZ010000026">
    <property type="protein sequence ID" value="MBD1548842.1"/>
    <property type="molecule type" value="Genomic_DNA"/>
</dbReference>
<dbReference type="Proteomes" id="UP000598467">
    <property type="component" value="Unassembled WGS sequence"/>
</dbReference>
<comment type="caution">
    <text evidence="1">The sequence shown here is derived from an EMBL/GenBank/DDBJ whole genome shotgun (WGS) entry which is preliminary data.</text>
</comment>
<dbReference type="RefSeq" id="WP_190293523.1">
    <property type="nucleotide sequence ID" value="NZ_JABFCZ010000026.1"/>
</dbReference>
<evidence type="ECO:0000313" key="1">
    <source>
        <dbReference type="EMBL" id="MBD1548842.1"/>
    </source>
</evidence>
<reference evidence="1" key="1">
    <citation type="submission" date="2020-05" db="EMBL/GenBank/DDBJ databases">
        <title>Identification of trans-AT polyketide cluster in two marine bacteria, producers of a novel glutaramide-containing polyketide sesbanimide D and analogs.</title>
        <authorList>
            <person name="Kacar D."/>
            <person name="Rodriguez P."/>
            <person name="Canedo L."/>
            <person name="Gonzalez E."/>
            <person name="Galan B."/>
            <person name="De La Calle F."/>
            <person name="Garcia J.L."/>
        </authorList>
    </citation>
    <scope>NUCLEOTIDE SEQUENCE</scope>
    <source>
        <strain evidence="1">PHM038</strain>
    </source>
</reference>
<evidence type="ECO:0000313" key="2">
    <source>
        <dbReference type="Proteomes" id="UP000598467"/>
    </source>
</evidence>
<name>A0A926S8K2_9HYPH</name>
<dbReference type="AlphaFoldDB" id="A0A926S8K2"/>
<proteinExistence type="predicted"/>
<accession>A0A926S8K2</accession>